<keyword evidence="2" id="KW-1185">Reference proteome</keyword>
<gene>
    <name evidence="1" type="ORF">ABZ921_09680</name>
</gene>
<evidence type="ECO:0000313" key="1">
    <source>
        <dbReference type="EMBL" id="MEU6820888.1"/>
    </source>
</evidence>
<dbReference type="EMBL" id="JBEYXV010000004">
    <property type="protein sequence ID" value="MEU6820888.1"/>
    <property type="molecule type" value="Genomic_DNA"/>
</dbReference>
<proteinExistence type="predicted"/>
<accession>A0ABV3BIQ8</accession>
<evidence type="ECO:0008006" key="3">
    <source>
        <dbReference type="Google" id="ProtNLM"/>
    </source>
</evidence>
<sequence length="74" mass="8184">MPDAREPAMSSPLWSDEELADLDETITAARDAGNTELADYWQGIRDGSIHTTDWEDLRVELYAQDGIDVSSQAA</sequence>
<protein>
    <recommendedName>
        <fullName evidence="3">Antitoxin VbhA domain-containing protein</fullName>
    </recommendedName>
</protein>
<organism evidence="1 2">
    <name type="scientific">Streptomyces atriruber</name>
    <dbReference type="NCBI Taxonomy" id="545121"/>
    <lineage>
        <taxon>Bacteria</taxon>
        <taxon>Bacillati</taxon>
        <taxon>Actinomycetota</taxon>
        <taxon>Actinomycetes</taxon>
        <taxon>Kitasatosporales</taxon>
        <taxon>Streptomycetaceae</taxon>
        <taxon>Streptomyces</taxon>
    </lineage>
</organism>
<evidence type="ECO:0000313" key="2">
    <source>
        <dbReference type="Proteomes" id="UP001551176"/>
    </source>
</evidence>
<dbReference type="Proteomes" id="UP001551176">
    <property type="component" value="Unassembled WGS sequence"/>
</dbReference>
<reference evidence="1 2" key="1">
    <citation type="submission" date="2024-06" db="EMBL/GenBank/DDBJ databases">
        <title>The Natural Products Discovery Center: Release of the First 8490 Sequenced Strains for Exploring Actinobacteria Biosynthetic Diversity.</title>
        <authorList>
            <person name="Kalkreuter E."/>
            <person name="Kautsar S.A."/>
            <person name="Yang D."/>
            <person name="Bader C.D."/>
            <person name="Teijaro C.N."/>
            <person name="Fluegel L."/>
            <person name="Davis C.M."/>
            <person name="Simpson J.R."/>
            <person name="Lauterbach L."/>
            <person name="Steele A.D."/>
            <person name="Gui C."/>
            <person name="Meng S."/>
            <person name="Li G."/>
            <person name="Viehrig K."/>
            <person name="Ye F."/>
            <person name="Su P."/>
            <person name="Kiefer A.F."/>
            <person name="Nichols A."/>
            <person name="Cepeda A.J."/>
            <person name="Yan W."/>
            <person name="Fan B."/>
            <person name="Jiang Y."/>
            <person name="Adhikari A."/>
            <person name="Zheng C.-J."/>
            <person name="Schuster L."/>
            <person name="Cowan T.M."/>
            <person name="Smanski M.J."/>
            <person name="Chevrette M.G."/>
            <person name="De Carvalho L.P.S."/>
            <person name="Shen B."/>
        </authorList>
    </citation>
    <scope>NUCLEOTIDE SEQUENCE [LARGE SCALE GENOMIC DNA]</scope>
    <source>
        <strain evidence="1 2">NPDC046838</strain>
    </source>
</reference>
<dbReference type="RefSeq" id="WP_359346769.1">
    <property type="nucleotide sequence ID" value="NZ_JBEYXV010000004.1"/>
</dbReference>
<comment type="caution">
    <text evidence="1">The sequence shown here is derived from an EMBL/GenBank/DDBJ whole genome shotgun (WGS) entry which is preliminary data.</text>
</comment>
<name>A0ABV3BIQ8_9ACTN</name>